<protein>
    <submittedName>
        <fullName evidence="2">Uncharacterized protein</fullName>
    </submittedName>
</protein>
<gene>
    <name evidence="2" type="ORF">G3I70_15025</name>
</gene>
<accession>A0A6L9QI89</accession>
<dbReference type="RefSeq" id="WP_163056478.1">
    <property type="nucleotide sequence ID" value="NZ_JAAGLI010000377.1"/>
</dbReference>
<evidence type="ECO:0000313" key="2">
    <source>
        <dbReference type="EMBL" id="NEA23794.1"/>
    </source>
</evidence>
<sequence>MNETLDVSDAIARAKAPLERDFPAWNIVHSDAGRWWAFLDPNRRRKDSASTQTTSVDADTSEGLHKLLAAAESR</sequence>
<evidence type="ECO:0000313" key="3">
    <source>
        <dbReference type="Proteomes" id="UP000475532"/>
    </source>
</evidence>
<proteinExistence type="predicted"/>
<dbReference type="AlphaFoldDB" id="A0A6L9QI89"/>
<feature type="region of interest" description="Disordered" evidence="1">
    <location>
        <begin position="44"/>
        <end position="63"/>
    </location>
</feature>
<dbReference type="Proteomes" id="UP000475532">
    <property type="component" value="Unassembled WGS sequence"/>
</dbReference>
<feature type="compositionally biased region" description="Polar residues" evidence="1">
    <location>
        <begin position="49"/>
        <end position="58"/>
    </location>
</feature>
<comment type="caution">
    <text evidence="2">The sequence shown here is derived from an EMBL/GenBank/DDBJ whole genome shotgun (WGS) entry which is preliminary data.</text>
</comment>
<evidence type="ECO:0000256" key="1">
    <source>
        <dbReference type="SAM" id="MobiDB-lite"/>
    </source>
</evidence>
<name>A0A6L9QI89_9ACTN</name>
<organism evidence="2 3">
    <name type="scientific">Actinomadura bangladeshensis</name>
    <dbReference type="NCBI Taxonomy" id="453573"/>
    <lineage>
        <taxon>Bacteria</taxon>
        <taxon>Bacillati</taxon>
        <taxon>Actinomycetota</taxon>
        <taxon>Actinomycetes</taxon>
        <taxon>Streptosporangiales</taxon>
        <taxon>Thermomonosporaceae</taxon>
        <taxon>Actinomadura</taxon>
    </lineage>
</organism>
<dbReference type="EMBL" id="JAAGLI010000377">
    <property type="protein sequence ID" value="NEA23794.1"/>
    <property type="molecule type" value="Genomic_DNA"/>
</dbReference>
<reference evidence="2 3" key="1">
    <citation type="submission" date="2020-01" db="EMBL/GenBank/DDBJ databases">
        <title>Insect and environment-associated Actinomycetes.</title>
        <authorList>
            <person name="Currrie C."/>
            <person name="Chevrette M."/>
            <person name="Carlson C."/>
            <person name="Stubbendieck R."/>
            <person name="Wendt-Pienkowski E."/>
        </authorList>
    </citation>
    <scope>NUCLEOTIDE SEQUENCE [LARGE SCALE GENOMIC DNA]</scope>
    <source>
        <strain evidence="2 3">SID10258</strain>
    </source>
</reference>